<feature type="compositionally biased region" description="Low complexity" evidence="1">
    <location>
        <begin position="42"/>
        <end position="58"/>
    </location>
</feature>
<dbReference type="RefSeq" id="WP_358287829.1">
    <property type="nucleotide sequence ID" value="NZ_JBEYGJ010000032.1"/>
</dbReference>
<dbReference type="EMBL" id="JBIAFP010000016">
    <property type="protein sequence ID" value="MFE9228063.1"/>
    <property type="molecule type" value="Genomic_DNA"/>
</dbReference>
<protein>
    <recommendedName>
        <fullName evidence="4">PASTA domain-containing protein</fullName>
    </recommendedName>
</protein>
<comment type="caution">
    <text evidence="2">The sequence shown here is derived from an EMBL/GenBank/DDBJ whole genome shotgun (WGS) entry which is preliminary data.</text>
</comment>
<evidence type="ECO:0000256" key="1">
    <source>
        <dbReference type="SAM" id="MobiDB-lite"/>
    </source>
</evidence>
<dbReference type="Proteomes" id="UP001601288">
    <property type="component" value="Unassembled WGS sequence"/>
</dbReference>
<evidence type="ECO:0000313" key="2">
    <source>
        <dbReference type="EMBL" id="MFE9228063.1"/>
    </source>
</evidence>
<gene>
    <name evidence="2" type="ORF">ACFYM3_26200</name>
</gene>
<proteinExistence type="predicted"/>
<evidence type="ECO:0000313" key="3">
    <source>
        <dbReference type="Proteomes" id="UP001601288"/>
    </source>
</evidence>
<accession>A0ABW6LI08</accession>
<sequence>MIIALILFGTIVTLGEHEMPLTKLLRPVLAATLLASVTACGASSVPGTSASATTGSEASETRGSADPKPVTAVMPDVIGGNAGRAFEQMSSELDMVFKDASGQGRAVDDPAAWKICDSRPGPNQQITEYPVVFEVLKVSESCEDATPK</sequence>
<name>A0ABW6LI08_9ACTN</name>
<feature type="region of interest" description="Disordered" evidence="1">
    <location>
        <begin position="42"/>
        <end position="74"/>
    </location>
</feature>
<reference evidence="2 3" key="1">
    <citation type="submission" date="2024-10" db="EMBL/GenBank/DDBJ databases">
        <title>The Natural Products Discovery Center: Release of the First 8490 Sequenced Strains for Exploring Actinobacteria Biosynthetic Diversity.</title>
        <authorList>
            <person name="Kalkreuter E."/>
            <person name="Kautsar S.A."/>
            <person name="Yang D."/>
            <person name="Bader C.D."/>
            <person name="Teijaro C.N."/>
            <person name="Fluegel L."/>
            <person name="Davis C.M."/>
            <person name="Simpson J.R."/>
            <person name="Lauterbach L."/>
            <person name="Steele A.D."/>
            <person name="Gui C."/>
            <person name="Meng S."/>
            <person name="Li G."/>
            <person name="Viehrig K."/>
            <person name="Ye F."/>
            <person name="Su P."/>
            <person name="Kiefer A.F."/>
            <person name="Nichols A."/>
            <person name="Cepeda A.J."/>
            <person name="Yan W."/>
            <person name="Fan B."/>
            <person name="Jiang Y."/>
            <person name="Adhikari A."/>
            <person name="Zheng C.-J."/>
            <person name="Schuster L."/>
            <person name="Cowan T.M."/>
            <person name="Smanski M.J."/>
            <person name="Chevrette M.G."/>
            <person name="De Carvalho L.P.S."/>
            <person name="Shen B."/>
        </authorList>
    </citation>
    <scope>NUCLEOTIDE SEQUENCE [LARGE SCALE GENOMIC DNA]</scope>
    <source>
        <strain evidence="2 3">NPDC007066</strain>
    </source>
</reference>
<evidence type="ECO:0008006" key="4">
    <source>
        <dbReference type="Google" id="ProtNLM"/>
    </source>
</evidence>
<keyword evidence="3" id="KW-1185">Reference proteome</keyword>
<organism evidence="2 3">
    <name type="scientific">Streptomyces massasporeus</name>
    <dbReference type="NCBI Taxonomy" id="67324"/>
    <lineage>
        <taxon>Bacteria</taxon>
        <taxon>Bacillati</taxon>
        <taxon>Actinomycetota</taxon>
        <taxon>Actinomycetes</taxon>
        <taxon>Kitasatosporales</taxon>
        <taxon>Streptomycetaceae</taxon>
        <taxon>Streptomyces</taxon>
    </lineage>
</organism>